<dbReference type="VEuPathDB" id="FungiDB:RhiirFUN_026197"/>
<organism evidence="1 2">
    <name type="scientific">Rhizophagus irregularis</name>
    <dbReference type="NCBI Taxonomy" id="588596"/>
    <lineage>
        <taxon>Eukaryota</taxon>
        <taxon>Fungi</taxon>
        <taxon>Fungi incertae sedis</taxon>
        <taxon>Mucoromycota</taxon>
        <taxon>Glomeromycotina</taxon>
        <taxon>Glomeromycetes</taxon>
        <taxon>Glomerales</taxon>
        <taxon>Glomeraceae</taxon>
        <taxon>Rhizophagus</taxon>
    </lineage>
</organism>
<dbReference type="EMBL" id="LLXI01002877">
    <property type="protein sequence ID" value="PKY58160.1"/>
    <property type="molecule type" value="Genomic_DNA"/>
</dbReference>
<proteinExistence type="predicted"/>
<evidence type="ECO:0000313" key="2">
    <source>
        <dbReference type="Proteomes" id="UP000234323"/>
    </source>
</evidence>
<keyword evidence="2" id="KW-1185">Reference proteome</keyword>
<protein>
    <submittedName>
        <fullName evidence="1">Uncharacterized protein</fullName>
    </submittedName>
</protein>
<dbReference type="AlphaFoldDB" id="A0A2I1HH65"/>
<accession>A0A2I1HH65</accession>
<gene>
    <name evidence="1" type="ORF">RhiirA4_479843</name>
</gene>
<comment type="caution">
    <text evidence="1">The sequence shown here is derived from an EMBL/GenBank/DDBJ whole genome shotgun (WGS) entry which is preliminary data.</text>
</comment>
<reference evidence="1 2" key="1">
    <citation type="submission" date="2015-10" db="EMBL/GenBank/DDBJ databases">
        <title>Genome analyses suggest a sexual origin of heterokaryosis in a supposedly ancient asexual fungus.</title>
        <authorList>
            <person name="Ropars J."/>
            <person name="Sedzielewska K."/>
            <person name="Noel J."/>
            <person name="Charron P."/>
            <person name="Farinelli L."/>
            <person name="Marton T."/>
            <person name="Kruger M."/>
            <person name="Pelin A."/>
            <person name="Brachmann A."/>
            <person name="Corradi N."/>
        </authorList>
    </citation>
    <scope>NUCLEOTIDE SEQUENCE [LARGE SCALE GENOMIC DNA]</scope>
    <source>
        <strain evidence="1 2">A4</strain>
    </source>
</reference>
<name>A0A2I1HH65_9GLOM</name>
<evidence type="ECO:0000313" key="1">
    <source>
        <dbReference type="EMBL" id="PKY58160.1"/>
    </source>
</evidence>
<sequence>MDRTAPWTFQNEVDAREQPISWALDQFSSFRWFSLETKTVFKAKTYLNNLIQTLSENITKTVPAGDNMLNKFIMGSSGLKPPTPIKELCF</sequence>
<dbReference type="Proteomes" id="UP000234323">
    <property type="component" value="Unassembled WGS sequence"/>
</dbReference>